<evidence type="ECO:0000256" key="3">
    <source>
        <dbReference type="ARBA" id="ARBA00023015"/>
    </source>
</evidence>
<dbReference type="InterPro" id="IPR001789">
    <property type="entry name" value="Sig_transdc_resp-reg_receiver"/>
</dbReference>
<organism evidence="10 11">
    <name type="scientific">Rhizobium mesoamericanum STM3625</name>
    <dbReference type="NCBI Taxonomy" id="1211777"/>
    <lineage>
        <taxon>Bacteria</taxon>
        <taxon>Pseudomonadati</taxon>
        <taxon>Pseudomonadota</taxon>
        <taxon>Alphaproteobacteria</taxon>
        <taxon>Hyphomicrobiales</taxon>
        <taxon>Rhizobiaceae</taxon>
        <taxon>Rhizobium/Agrobacterium group</taxon>
        <taxon>Rhizobium</taxon>
    </lineage>
</organism>
<evidence type="ECO:0000256" key="5">
    <source>
        <dbReference type="ARBA" id="ARBA00023163"/>
    </source>
</evidence>
<dbReference type="InterPro" id="IPR039420">
    <property type="entry name" value="WalR-like"/>
</dbReference>
<comment type="caution">
    <text evidence="10">The sequence shown here is derived from an EMBL/GenBank/DDBJ whole genome shotgun (WGS) entry which is preliminary data.</text>
</comment>
<feature type="domain" description="Response regulatory" evidence="8">
    <location>
        <begin position="2"/>
        <end position="116"/>
    </location>
</feature>
<dbReference type="SUPFAM" id="SSF52172">
    <property type="entry name" value="CheY-like"/>
    <property type="match status" value="1"/>
</dbReference>
<dbReference type="PROSITE" id="PS50110">
    <property type="entry name" value="RESPONSE_REGULATORY"/>
    <property type="match status" value="1"/>
</dbReference>
<evidence type="ECO:0000256" key="2">
    <source>
        <dbReference type="ARBA" id="ARBA00023012"/>
    </source>
</evidence>
<reference evidence="10 11" key="1">
    <citation type="journal article" date="2013" name="Genome Announc.">
        <title>Draft Genome Sequence of Rhizobium mesoamericanum STM3625, a Nitrogen-Fixing Symbiont of Mimosa pudica Isolated in French Guiana (South America).</title>
        <authorList>
            <person name="Moulin L."/>
            <person name="Mornico D."/>
            <person name="Melkonian R."/>
            <person name="Klonowska A."/>
        </authorList>
    </citation>
    <scope>NUCLEOTIDE SEQUENCE [LARGE SCALE GENOMIC DNA]</scope>
    <source>
        <strain evidence="10 11">STM3625</strain>
    </source>
</reference>
<evidence type="ECO:0000256" key="1">
    <source>
        <dbReference type="ARBA" id="ARBA00022553"/>
    </source>
</evidence>
<evidence type="ECO:0000256" key="6">
    <source>
        <dbReference type="PROSITE-ProRule" id="PRU00169"/>
    </source>
</evidence>
<dbReference type="HOGENOM" id="CLU_000445_30_1_5"/>
<dbReference type="GO" id="GO:0000976">
    <property type="term" value="F:transcription cis-regulatory region binding"/>
    <property type="evidence" value="ECO:0007669"/>
    <property type="project" value="TreeGrafter"/>
</dbReference>
<feature type="modified residue" description="4-aspartylphosphate" evidence="6">
    <location>
        <position position="51"/>
    </location>
</feature>
<dbReference type="CDD" id="cd17624">
    <property type="entry name" value="REC_OmpR_PmrA-like"/>
    <property type="match status" value="1"/>
</dbReference>
<dbReference type="InterPro" id="IPR011006">
    <property type="entry name" value="CheY-like_superfamily"/>
</dbReference>
<dbReference type="Proteomes" id="UP000009319">
    <property type="component" value="Unassembled WGS sequence"/>
</dbReference>
<feature type="DNA-binding region" description="OmpR/PhoB-type" evidence="7">
    <location>
        <begin position="124"/>
        <end position="220"/>
    </location>
</feature>
<dbReference type="eggNOG" id="COG0745">
    <property type="taxonomic scope" value="Bacteria"/>
</dbReference>
<evidence type="ECO:0000256" key="4">
    <source>
        <dbReference type="ARBA" id="ARBA00023125"/>
    </source>
</evidence>
<dbReference type="Gene3D" id="6.10.250.690">
    <property type="match status" value="1"/>
</dbReference>
<dbReference type="AlphaFoldDB" id="K0Q5T0"/>
<name>K0Q5T0_9HYPH</name>
<dbReference type="Pfam" id="PF00072">
    <property type="entry name" value="Response_reg"/>
    <property type="match status" value="1"/>
</dbReference>
<keyword evidence="2" id="KW-0902">Two-component regulatory system</keyword>
<dbReference type="CDD" id="cd00383">
    <property type="entry name" value="trans_reg_C"/>
    <property type="match status" value="1"/>
</dbReference>
<keyword evidence="3" id="KW-0805">Transcription regulation</keyword>
<dbReference type="GO" id="GO:0005829">
    <property type="term" value="C:cytosol"/>
    <property type="evidence" value="ECO:0007669"/>
    <property type="project" value="TreeGrafter"/>
</dbReference>
<keyword evidence="11" id="KW-1185">Reference proteome</keyword>
<dbReference type="PROSITE" id="PS51755">
    <property type="entry name" value="OMPR_PHOB"/>
    <property type="match status" value="1"/>
</dbReference>
<gene>
    <name evidence="10" type="primary">basR</name>
    <name evidence="10" type="ORF">BN77_p11539</name>
</gene>
<dbReference type="InterPro" id="IPR001867">
    <property type="entry name" value="OmpR/PhoB-type_DNA-bd"/>
</dbReference>
<dbReference type="Gene3D" id="1.10.10.10">
    <property type="entry name" value="Winged helix-like DNA-binding domain superfamily/Winged helix DNA-binding domain"/>
    <property type="match status" value="1"/>
</dbReference>
<dbReference type="STRING" id="1211777.BN77_p11539"/>
<dbReference type="GO" id="GO:0032993">
    <property type="term" value="C:protein-DNA complex"/>
    <property type="evidence" value="ECO:0007669"/>
    <property type="project" value="TreeGrafter"/>
</dbReference>
<dbReference type="GO" id="GO:0000156">
    <property type="term" value="F:phosphorelay response regulator activity"/>
    <property type="evidence" value="ECO:0007669"/>
    <property type="project" value="TreeGrafter"/>
</dbReference>
<protein>
    <submittedName>
        <fullName evidence="10">DNA-binding response regulator in two-component regulatory system with BasS</fullName>
    </submittedName>
</protein>
<dbReference type="EMBL" id="CANI01000039">
    <property type="protein sequence ID" value="CCM78844.1"/>
    <property type="molecule type" value="Genomic_DNA"/>
</dbReference>
<dbReference type="Gene3D" id="3.40.50.2300">
    <property type="match status" value="1"/>
</dbReference>
<dbReference type="FunFam" id="3.40.50.2300:FF:000002">
    <property type="entry name" value="DNA-binding response regulator PhoP"/>
    <property type="match status" value="1"/>
</dbReference>
<dbReference type="RefSeq" id="WP_007538187.1">
    <property type="nucleotide sequence ID" value="NZ_HF536773.1"/>
</dbReference>
<feature type="domain" description="OmpR/PhoB-type" evidence="9">
    <location>
        <begin position="124"/>
        <end position="220"/>
    </location>
</feature>
<keyword evidence="4 7" id="KW-0238">DNA-binding</keyword>
<proteinExistence type="predicted"/>
<evidence type="ECO:0000259" key="8">
    <source>
        <dbReference type="PROSITE" id="PS50110"/>
    </source>
</evidence>
<dbReference type="PANTHER" id="PTHR48111:SF67">
    <property type="entry name" value="TRANSCRIPTIONAL REGULATORY PROTEIN TCTD"/>
    <property type="match status" value="1"/>
</dbReference>
<evidence type="ECO:0000313" key="11">
    <source>
        <dbReference type="Proteomes" id="UP000009319"/>
    </source>
</evidence>
<dbReference type="GO" id="GO:0006355">
    <property type="term" value="P:regulation of DNA-templated transcription"/>
    <property type="evidence" value="ECO:0007669"/>
    <property type="project" value="InterPro"/>
</dbReference>
<accession>K0Q5T0</accession>
<evidence type="ECO:0000313" key="10">
    <source>
        <dbReference type="EMBL" id="CCM78844.1"/>
    </source>
</evidence>
<sequence length="221" mass="24159">MRLLIVEDNHELADWLARALEQARYTVDAALDGEEAEHLLAIANYAAVILDLSLPKIDGMTLLRRIRRAGNKTPVIILTANASLDGRVAGLDTGADDYLAKPFELAELEARLRALIRRGHDLANPAIAVGDLVLDSATRQFSLNGEPLQLTPREHSVLEYLILKAGTTVTKAALLESVFGFDAETDPSAIEIYVHRVRKKLEGGTVQIATLRGLGYMLRAL</sequence>
<dbReference type="SMART" id="SM00448">
    <property type="entry name" value="REC"/>
    <property type="match status" value="1"/>
</dbReference>
<dbReference type="Pfam" id="PF00486">
    <property type="entry name" value="Trans_reg_C"/>
    <property type="match status" value="1"/>
</dbReference>
<evidence type="ECO:0000259" key="9">
    <source>
        <dbReference type="PROSITE" id="PS51755"/>
    </source>
</evidence>
<dbReference type="InterPro" id="IPR036388">
    <property type="entry name" value="WH-like_DNA-bd_sf"/>
</dbReference>
<keyword evidence="5" id="KW-0804">Transcription</keyword>
<evidence type="ECO:0000256" key="7">
    <source>
        <dbReference type="PROSITE-ProRule" id="PRU01091"/>
    </source>
</evidence>
<dbReference type="PANTHER" id="PTHR48111">
    <property type="entry name" value="REGULATOR OF RPOS"/>
    <property type="match status" value="1"/>
</dbReference>
<keyword evidence="1 6" id="KW-0597">Phosphoprotein</keyword>
<dbReference type="SMART" id="SM00862">
    <property type="entry name" value="Trans_reg_C"/>
    <property type="match status" value="1"/>
</dbReference>